<reference evidence="9 10" key="1">
    <citation type="submission" date="2018-05" db="EMBL/GenBank/DDBJ databases">
        <title>Genome sequencing and assembly of the regulated plant pathogen Lachnellula willkommii and related sister species for the development of diagnostic species identification markers.</title>
        <authorList>
            <person name="Giroux E."/>
            <person name="Bilodeau G."/>
        </authorList>
    </citation>
    <scope>NUCLEOTIDE SEQUENCE [LARGE SCALE GENOMIC DNA]</scope>
    <source>
        <strain evidence="9 10">CBS 268.59</strain>
    </source>
</reference>
<dbReference type="GO" id="GO:0008270">
    <property type="term" value="F:zinc ion binding"/>
    <property type="evidence" value="ECO:0007669"/>
    <property type="project" value="InterPro"/>
</dbReference>
<protein>
    <submittedName>
        <fullName evidence="9">Transcription factor lepE</fullName>
    </submittedName>
</protein>
<keyword evidence="6" id="KW-0539">Nucleus</keyword>
<organism evidence="9 10">
    <name type="scientific">Lachnellula suecica</name>
    <dbReference type="NCBI Taxonomy" id="602035"/>
    <lineage>
        <taxon>Eukaryota</taxon>
        <taxon>Fungi</taxon>
        <taxon>Dikarya</taxon>
        <taxon>Ascomycota</taxon>
        <taxon>Pezizomycotina</taxon>
        <taxon>Leotiomycetes</taxon>
        <taxon>Helotiales</taxon>
        <taxon>Lachnaceae</taxon>
        <taxon>Lachnellula</taxon>
    </lineage>
</organism>
<gene>
    <name evidence="9" type="primary">lepB_4</name>
    <name evidence="9" type="ORF">LSUE1_G004664</name>
</gene>
<evidence type="ECO:0000256" key="6">
    <source>
        <dbReference type="ARBA" id="ARBA00023242"/>
    </source>
</evidence>
<accession>A0A8T9CAR4</accession>
<feature type="region of interest" description="Disordered" evidence="7">
    <location>
        <begin position="599"/>
        <end position="630"/>
    </location>
</feature>
<dbReference type="InterPro" id="IPR007219">
    <property type="entry name" value="XnlR_reg_dom"/>
</dbReference>
<dbReference type="EMBL" id="QGMK01000263">
    <property type="protein sequence ID" value="TVY82879.1"/>
    <property type="molecule type" value="Genomic_DNA"/>
</dbReference>
<keyword evidence="2" id="KW-0862">Zinc</keyword>
<dbReference type="GO" id="GO:0006351">
    <property type="term" value="P:DNA-templated transcription"/>
    <property type="evidence" value="ECO:0007669"/>
    <property type="project" value="InterPro"/>
</dbReference>
<dbReference type="Proteomes" id="UP000469558">
    <property type="component" value="Unassembled WGS sequence"/>
</dbReference>
<comment type="caution">
    <text evidence="9">The sequence shown here is derived from an EMBL/GenBank/DDBJ whole genome shotgun (WGS) entry which is preliminary data.</text>
</comment>
<dbReference type="InterPro" id="IPR051430">
    <property type="entry name" value="Fungal_TF_Env_Response"/>
</dbReference>
<evidence type="ECO:0000256" key="2">
    <source>
        <dbReference type="ARBA" id="ARBA00022833"/>
    </source>
</evidence>
<dbReference type="GO" id="GO:0001228">
    <property type="term" value="F:DNA-binding transcription activator activity, RNA polymerase II-specific"/>
    <property type="evidence" value="ECO:0007669"/>
    <property type="project" value="TreeGrafter"/>
</dbReference>
<keyword evidence="4" id="KW-0238">DNA-binding</keyword>
<dbReference type="GO" id="GO:0000978">
    <property type="term" value="F:RNA polymerase II cis-regulatory region sequence-specific DNA binding"/>
    <property type="evidence" value="ECO:0007669"/>
    <property type="project" value="TreeGrafter"/>
</dbReference>
<name>A0A8T9CAR4_9HELO</name>
<dbReference type="PANTHER" id="PTHR31944">
    <property type="entry name" value="HEME-RESPONSIVE ZINC FINGER TRANSCRIPTION FACTOR HAP1"/>
    <property type="match status" value="1"/>
</dbReference>
<evidence type="ECO:0000256" key="1">
    <source>
        <dbReference type="ARBA" id="ARBA00022723"/>
    </source>
</evidence>
<evidence type="ECO:0000259" key="8">
    <source>
        <dbReference type="Pfam" id="PF04082"/>
    </source>
</evidence>
<feature type="region of interest" description="Disordered" evidence="7">
    <location>
        <begin position="1"/>
        <end position="23"/>
    </location>
</feature>
<evidence type="ECO:0000313" key="9">
    <source>
        <dbReference type="EMBL" id="TVY82879.1"/>
    </source>
</evidence>
<evidence type="ECO:0000256" key="3">
    <source>
        <dbReference type="ARBA" id="ARBA00023015"/>
    </source>
</evidence>
<proteinExistence type="predicted"/>
<dbReference type="OrthoDB" id="4337792at2759"/>
<dbReference type="GO" id="GO:0005634">
    <property type="term" value="C:nucleus"/>
    <property type="evidence" value="ECO:0007669"/>
    <property type="project" value="TreeGrafter"/>
</dbReference>
<dbReference type="Pfam" id="PF04082">
    <property type="entry name" value="Fungal_trans"/>
    <property type="match status" value="1"/>
</dbReference>
<evidence type="ECO:0000313" key="10">
    <source>
        <dbReference type="Proteomes" id="UP000469558"/>
    </source>
</evidence>
<evidence type="ECO:0000256" key="4">
    <source>
        <dbReference type="ARBA" id="ARBA00023125"/>
    </source>
</evidence>
<keyword evidence="10" id="KW-1185">Reference proteome</keyword>
<evidence type="ECO:0000256" key="5">
    <source>
        <dbReference type="ARBA" id="ARBA00023163"/>
    </source>
</evidence>
<feature type="domain" description="Xylanolytic transcriptional activator regulatory" evidence="8">
    <location>
        <begin position="139"/>
        <end position="337"/>
    </location>
</feature>
<keyword evidence="5" id="KW-0804">Transcription</keyword>
<evidence type="ECO:0000256" key="7">
    <source>
        <dbReference type="SAM" id="MobiDB-lite"/>
    </source>
</evidence>
<dbReference type="CDD" id="cd12148">
    <property type="entry name" value="fungal_TF_MHR"/>
    <property type="match status" value="1"/>
</dbReference>
<keyword evidence="3" id="KW-0805">Transcription regulation</keyword>
<keyword evidence="1" id="KW-0479">Metal-binding</keyword>
<sequence length="630" mass="70156">MSLDNLPGDMPSSDPSSFELSEDTPSWDILSPGDASSMEPSVTVPTALYPYFNSASSGFFYKGRFLGPSHWINYAYQSSDIVALIQQHGSNTSTYGWWTFSRCKVIRKAINGRDSITDPQRTSLKSIVPAKVVSDQLVQAYLRTTQAVLPILHVASFLHDYSNYWSPSISSCQSFTATLLLVLGIGSSFVSKELGLSRVTTTRWVKTASDWLLSSKQEMKLSLDGLRLQCLLLLAEKINGLSLCPPWLCSGSLYRAAMDAGLHVTGKDNGYNQKSGSERRLWATIIELDLQTSMDWGSGPTVSVEDSNSFLPFNVEETPPRNDEVNTHRDESFAASKPKPINQFTQSSLQILLAKTQPVRLKIARFLNNKGPGYSFDATLALSAQLLGEFKTCFDLITGYRTANEPPTPFHIQLFDLLVRRFVLSLHHPFALKAMSDPRYAYSRQICIDTSMALLAHLSQNHDCDSRQLQLRGRGVFIEVYWQSCLYLMGEITNQIDTDTCFLSTTRRSDSARSEMKETIENFNELAVSRIAEGELNIKRYILACCLLAQVEAKQETGIVHTSVSRALESSLETCGMLLQAQLQSPNCTTSIGAVTSRNNTEHSHWQQRGEFLNQRPPTRSSAPIVGNLE</sequence>
<dbReference type="PANTHER" id="PTHR31944:SF131">
    <property type="entry name" value="HEME-RESPONSIVE ZINC FINGER TRANSCRIPTION FACTOR HAP1"/>
    <property type="match status" value="1"/>
</dbReference>
<dbReference type="AlphaFoldDB" id="A0A8T9CAR4"/>